<dbReference type="STRING" id="494016.SAMN04487965_3169"/>
<proteinExistence type="predicted"/>
<dbReference type="EMBL" id="FQVA01000006">
    <property type="protein sequence ID" value="SHG04089.1"/>
    <property type="molecule type" value="Genomic_DNA"/>
</dbReference>
<evidence type="ECO:0000256" key="1">
    <source>
        <dbReference type="SAM" id="Phobius"/>
    </source>
</evidence>
<keyword evidence="1" id="KW-0812">Transmembrane</keyword>
<keyword evidence="3" id="KW-1185">Reference proteome</keyword>
<dbReference type="AlphaFoldDB" id="A0A1M5GK47"/>
<accession>A0A1M5GK47</accession>
<organism evidence="2 3">
    <name type="scientific">Microbulbifer donghaiensis</name>
    <dbReference type="NCBI Taxonomy" id="494016"/>
    <lineage>
        <taxon>Bacteria</taxon>
        <taxon>Pseudomonadati</taxon>
        <taxon>Pseudomonadota</taxon>
        <taxon>Gammaproteobacteria</taxon>
        <taxon>Cellvibrionales</taxon>
        <taxon>Microbulbiferaceae</taxon>
        <taxon>Microbulbifer</taxon>
    </lineage>
</organism>
<keyword evidence="1" id="KW-0472">Membrane</keyword>
<keyword evidence="1" id="KW-1133">Transmembrane helix</keyword>
<dbReference type="Proteomes" id="UP000184170">
    <property type="component" value="Unassembled WGS sequence"/>
</dbReference>
<evidence type="ECO:0000313" key="3">
    <source>
        <dbReference type="Proteomes" id="UP000184170"/>
    </source>
</evidence>
<reference evidence="3" key="1">
    <citation type="submission" date="2016-11" db="EMBL/GenBank/DDBJ databases">
        <authorList>
            <person name="Varghese N."/>
            <person name="Submissions S."/>
        </authorList>
    </citation>
    <scope>NUCLEOTIDE SEQUENCE [LARGE SCALE GENOMIC DNA]</scope>
    <source>
        <strain evidence="3">CGMCC 1.7063</strain>
    </source>
</reference>
<gene>
    <name evidence="2" type="ORF">SAMN04487965_3169</name>
</gene>
<evidence type="ECO:0000313" key="2">
    <source>
        <dbReference type="EMBL" id="SHG04089.1"/>
    </source>
</evidence>
<protein>
    <submittedName>
        <fullName evidence="2">Uncharacterized protein</fullName>
    </submittedName>
</protein>
<sequence length="39" mass="4633">MGKRMLRREDRVTIRHLFTWIECLATLMVAIWVALALFA</sequence>
<name>A0A1M5GK47_9GAMM</name>
<feature type="transmembrane region" description="Helical" evidence="1">
    <location>
        <begin position="12"/>
        <end position="38"/>
    </location>
</feature>